<dbReference type="KEGG" id="ncy:NOCYR_2894"/>
<evidence type="ECO:0000256" key="1">
    <source>
        <dbReference type="SAM" id="MobiDB-lite"/>
    </source>
</evidence>
<gene>
    <name evidence="2" type="ordered locus">NOCYR_2894</name>
</gene>
<dbReference type="EMBL" id="FO082843">
    <property type="protein sequence ID" value="CCF63663.1"/>
    <property type="molecule type" value="Genomic_DNA"/>
</dbReference>
<feature type="compositionally biased region" description="Polar residues" evidence="1">
    <location>
        <begin position="17"/>
        <end position="33"/>
    </location>
</feature>
<evidence type="ECO:0000313" key="2">
    <source>
        <dbReference type="EMBL" id="CCF63663.1"/>
    </source>
</evidence>
<organism evidence="2 3">
    <name type="scientific">Nocardia cyriacigeorgica (strain GUH-2)</name>
    <dbReference type="NCBI Taxonomy" id="1127134"/>
    <lineage>
        <taxon>Bacteria</taxon>
        <taxon>Bacillati</taxon>
        <taxon>Actinomycetota</taxon>
        <taxon>Actinomycetes</taxon>
        <taxon>Mycobacteriales</taxon>
        <taxon>Nocardiaceae</taxon>
        <taxon>Nocardia</taxon>
    </lineage>
</organism>
<dbReference type="Proteomes" id="UP000008190">
    <property type="component" value="Chromosome"/>
</dbReference>
<protein>
    <submittedName>
        <fullName evidence="2">Uncharacterized protein</fullName>
    </submittedName>
</protein>
<proteinExistence type="predicted"/>
<feature type="region of interest" description="Disordered" evidence="1">
    <location>
        <begin position="231"/>
        <end position="254"/>
    </location>
</feature>
<keyword evidence="3" id="KW-1185">Reference proteome</keyword>
<evidence type="ECO:0000313" key="3">
    <source>
        <dbReference type="Proteomes" id="UP000008190"/>
    </source>
</evidence>
<sequence length="307" mass="34123">MFDTAVLTWGRTAGTYGRSSPPKSGHTRGTTARTALCANQFRPRLQPSRLERDDRVWPPGPPRAIDTRAISRTRSMVPRRSIRSRFALAMGSKLRTTQPQCTSPGHRAELLEPLPEPQSPVADLCQGMDLWDSYDLSPRQILQVPTQIRTASAAFGTQKGKVYAKETNAVRTIPRQIVLAEHRHDRRAIITDLAIQVRAGARNWTPAIAPAVDATAIATPRTWTAGPHELHESAPVHPQRHDRGYQPMSSGHMSPPCDADVARANTAPRSICRSPTRSAIVEFDVTSSWRIRTRSRTIRTRCPSIRT</sequence>
<feature type="compositionally biased region" description="Basic and acidic residues" evidence="1">
    <location>
        <begin position="231"/>
        <end position="244"/>
    </location>
</feature>
<reference evidence="2 3" key="1">
    <citation type="journal article" date="2012" name="J. Bacteriol.">
        <title>Genome sequence of the human- and animal-pathogenic strain Nocardia cyriacigeorgica GUH-2.</title>
        <authorList>
            <person name="Zoropogui A."/>
            <person name="Pujic P."/>
            <person name="Normand P."/>
            <person name="Barbe V."/>
            <person name="Beaman B."/>
            <person name="Beaman L."/>
            <person name="Boiron P."/>
            <person name="Colinon C."/>
            <person name="Deredjian A."/>
            <person name="Graindorge A."/>
            <person name="Mangenot S."/>
            <person name="Nazaret S."/>
            <person name="Neto M."/>
            <person name="Petit S."/>
            <person name="Roche D."/>
            <person name="Vallenet D."/>
            <person name="Rodriguez-Nava V."/>
            <person name="Richard Y."/>
            <person name="Cournoyer B."/>
            <person name="Blaha D."/>
        </authorList>
    </citation>
    <scope>NUCLEOTIDE SEQUENCE [LARGE SCALE GENOMIC DNA]</scope>
    <source>
        <strain evidence="2 3">GUH-2</strain>
    </source>
</reference>
<accession>H6R988</accession>
<feature type="region of interest" description="Disordered" evidence="1">
    <location>
        <begin position="12"/>
        <end position="33"/>
    </location>
</feature>
<name>H6R988_NOCCG</name>
<dbReference type="AlphaFoldDB" id="H6R988"/>
<dbReference type="HOGENOM" id="CLU_905642_0_0_11"/>